<keyword evidence="3" id="KW-1185">Reference proteome</keyword>
<name>A0A815P6V9_9BILA</name>
<dbReference type="Proteomes" id="UP000663854">
    <property type="component" value="Unassembled WGS sequence"/>
</dbReference>
<dbReference type="EMBL" id="CAJNOH010001152">
    <property type="protein sequence ID" value="CAF1182560.1"/>
    <property type="molecule type" value="Genomic_DNA"/>
</dbReference>
<dbReference type="AlphaFoldDB" id="A0A815P6V9"/>
<feature type="non-terminal residue" evidence="2">
    <location>
        <position position="77"/>
    </location>
</feature>
<protein>
    <submittedName>
        <fullName evidence="2">Uncharacterized protein</fullName>
    </submittedName>
</protein>
<dbReference type="EMBL" id="CAJNOL010001974">
    <property type="protein sequence ID" value="CAF1444927.1"/>
    <property type="molecule type" value="Genomic_DNA"/>
</dbReference>
<reference evidence="2" key="1">
    <citation type="submission" date="2021-02" db="EMBL/GenBank/DDBJ databases">
        <authorList>
            <person name="Nowell W R."/>
        </authorList>
    </citation>
    <scope>NUCLEOTIDE SEQUENCE</scope>
</reference>
<dbReference type="Proteomes" id="UP000663870">
    <property type="component" value="Unassembled WGS sequence"/>
</dbReference>
<evidence type="ECO:0000313" key="1">
    <source>
        <dbReference type="EMBL" id="CAF1182560.1"/>
    </source>
</evidence>
<sequence>TPTFIRVPSGSNLSVKFEAMLEYEIDAHPNAKSSFQIPSITIDDIILQCDDEFEYQFEIEDRSQVDITWLRVGCCRM</sequence>
<accession>A0A815P6V9</accession>
<gene>
    <name evidence="2" type="ORF">JXQ802_LOCUS37234</name>
    <name evidence="1" type="ORF">PYM288_LOCUS23886</name>
</gene>
<proteinExistence type="predicted"/>
<organism evidence="2 3">
    <name type="scientific">Rotaria sordida</name>
    <dbReference type="NCBI Taxonomy" id="392033"/>
    <lineage>
        <taxon>Eukaryota</taxon>
        <taxon>Metazoa</taxon>
        <taxon>Spiralia</taxon>
        <taxon>Gnathifera</taxon>
        <taxon>Rotifera</taxon>
        <taxon>Eurotatoria</taxon>
        <taxon>Bdelloidea</taxon>
        <taxon>Philodinida</taxon>
        <taxon>Philodinidae</taxon>
        <taxon>Rotaria</taxon>
    </lineage>
</organism>
<comment type="caution">
    <text evidence="2">The sequence shown here is derived from an EMBL/GenBank/DDBJ whole genome shotgun (WGS) entry which is preliminary data.</text>
</comment>
<evidence type="ECO:0000313" key="2">
    <source>
        <dbReference type="EMBL" id="CAF1444927.1"/>
    </source>
</evidence>
<evidence type="ECO:0000313" key="3">
    <source>
        <dbReference type="Proteomes" id="UP000663870"/>
    </source>
</evidence>